<accession>A0A0K2UD16</accession>
<proteinExistence type="predicted"/>
<dbReference type="AlphaFoldDB" id="A0A0K2UD16"/>
<organism evidence="1">
    <name type="scientific">Lepeophtheirus salmonis</name>
    <name type="common">Salmon louse</name>
    <name type="synonym">Caligus salmonis</name>
    <dbReference type="NCBI Taxonomy" id="72036"/>
    <lineage>
        <taxon>Eukaryota</taxon>
        <taxon>Metazoa</taxon>
        <taxon>Ecdysozoa</taxon>
        <taxon>Arthropoda</taxon>
        <taxon>Crustacea</taxon>
        <taxon>Multicrustacea</taxon>
        <taxon>Hexanauplia</taxon>
        <taxon>Copepoda</taxon>
        <taxon>Siphonostomatoida</taxon>
        <taxon>Caligidae</taxon>
        <taxon>Lepeophtheirus</taxon>
    </lineage>
</organism>
<protein>
    <submittedName>
        <fullName evidence="1">Uncharacterized protein</fullName>
    </submittedName>
</protein>
<evidence type="ECO:0000313" key="1">
    <source>
        <dbReference type="EMBL" id="CDW35925.1"/>
    </source>
</evidence>
<dbReference type="EMBL" id="HACA01018564">
    <property type="protein sequence ID" value="CDW35925.1"/>
    <property type="molecule type" value="Transcribed_RNA"/>
</dbReference>
<sequence>MDFQIQQFEFINIIAIFNPSLLQAGESVRISLSCSSNPLATSLDYMTITTINTISHGLQHLF</sequence>
<reference evidence="1" key="1">
    <citation type="submission" date="2014-05" db="EMBL/GenBank/DDBJ databases">
        <authorList>
            <person name="Chronopoulou M."/>
        </authorList>
    </citation>
    <scope>NUCLEOTIDE SEQUENCE</scope>
    <source>
        <tissue evidence="1">Whole organism</tissue>
    </source>
</reference>
<name>A0A0K2UD16_LEPSM</name>